<evidence type="ECO:0000313" key="6">
    <source>
        <dbReference type="EMBL" id="CDR35043.1"/>
    </source>
</evidence>
<proteinExistence type="inferred from homology"/>
<dbReference type="GO" id="GO:0003735">
    <property type="term" value="F:structural constituent of ribosome"/>
    <property type="evidence" value="ECO:0007669"/>
    <property type="project" value="InterPro"/>
</dbReference>
<keyword evidence="2 5" id="KW-0689">Ribosomal protein</keyword>
<dbReference type="InterPro" id="IPR034704">
    <property type="entry name" value="Ribosomal_bL28/bL31-like_sf"/>
</dbReference>
<dbReference type="SUPFAM" id="SSF143800">
    <property type="entry name" value="L28p-like"/>
    <property type="match status" value="1"/>
</dbReference>
<dbReference type="OrthoDB" id="9805609at2"/>
<accession>A0A090D387</accession>
<dbReference type="PANTHER" id="PTHR13528:SF2">
    <property type="entry name" value="LARGE RIBOSOMAL SUBUNIT PROTEIN BL28M"/>
    <property type="match status" value="1"/>
</dbReference>
<sequence>MSRKCCVTGKKPATGYKYAIRGIAKKQKGIGLKVTGKTRRRHSPNLIKKRLWLAEENRFVTLKVSMQALRIIDKQGVAAVVRELRENGEKI</sequence>
<dbReference type="InterPro" id="IPR037147">
    <property type="entry name" value="Ribosomal_bL28_sf"/>
</dbReference>
<dbReference type="InterPro" id="IPR001383">
    <property type="entry name" value="Ribosomal_bL28_bact-type"/>
</dbReference>
<evidence type="ECO:0000256" key="4">
    <source>
        <dbReference type="ARBA" id="ARBA00035174"/>
    </source>
</evidence>
<dbReference type="HAMAP" id="MF_00373">
    <property type="entry name" value="Ribosomal_bL28"/>
    <property type="match status" value="1"/>
</dbReference>
<comment type="caution">
    <text evidence="6">The sequence shown here is derived from an EMBL/GenBank/DDBJ whole genome shotgun (WGS) entry which is preliminary data.</text>
</comment>
<dbReference type="RefSeq" id="WP_041018600.1">
    <property type="nucleotide sequence ID" value="NZ_CCEJ010000012.1"/>
</dbReference>
<dbReference type="Gene3D" id="2.30.170.40">
    <property type="entry name" value="Ribosomal protein L28/L24"/>
    <property type="match status" value="1"/>
</dbReference>
<organism evidence="6 7">
    <name type="scientific">Candidatus Criblamydia sequanensis CRIB-18</name>
    <dbReference type="NCBI Taxonomy" id="1437425"/>
    <lineage>
        <taxon>Bacteria</taxon>
        <taxon>Pseudomonadati</taxon>
        <taxon>Chlamydiota</taxon>
        <taxon>Chlamydiia</taxon>
        <taxon>Parachlamydiales</taxon>
        <taxon>Candidatus Criblamydiaceae</taxon>
        <taxon>Candidatus Criblamydia</taxon>
    </lineage>
</organism>
<dbReference type="STRING" id="1437425.CSEC_2237"/>
<dbReference type="GO" id="GO:0006412">
    <property type="term" value="P:translation"/>
    <property type="evidence" value="ECO:0007669"/>
    <property type="project" value="UniProtKB-UniRule"/>
</dbReference>
<dbReference type="EMBL" id="CCEJ010000012">
    <property type="protein sequence ID" value="CDR35043.1"/>
    <property type="molecule type" value="Genomic_DNA"/>
</dbReference>
<keyword evidence="3 5" id="KW-0687">Ribonucleoprotein</keyword>
<dbReference type="PANTHER" id="PTHR13528">
    <property type="entry name" value="39S RIBOSOMAL PROTEIN L28, MITOCHONDRIAL"/>
    <property type="match status" value="1"/>
</dbReference>
<dbReference type="GO" id="GO:0005840">
    <property type="term" value="C:ribosome"/>
    <property type="evidence" value="ECO:0007669"/>
    <property type="project" value="UniProtKB-KW"/>
</dbReference>
<dbReference type="NCBIfam" id="TIGR00009">
    <property type="entry name" value="L28"/>
    <property type="match status" value="1"/>
</dbReference>
<dbReference type="InterPro" id="IPR026569">
    <property type="entry name" value="Ribosomal_bL28"/>
</dbReference>
<reference evidence="6" key="2">
    <citation type="submission" date="2014-09" db="EMBL/GenBank/DDBJ databases">
        <title>Criblamydia sequanensis harbors a mega-plasmid encoding arsenite resistance.</title>
        <authorList>
            <person name="Bertelli C."/>
            <person name="Goesmann A."/>
            <person name="Greub G."/>
        </authorList>
    </citation>
    <scope>NUCLEOTIDE SEQUENCE [LARGE SCALE GENOMIC DNA]</scope>
    <source>
        <strain evidence="6">CRIB-18</strain>
    </source>
</reference>
<dbReference type="AlphaFoldDB" id="A0A090D387"/>
<reference evidence="6" key="1">
    <citation type="submission" date="2013-12" db="EMBL/GenBank/DDBJ databases">
        <authorList>
            <person name="Linke B."/>
        </authorList>
    </citation>
    <scope>NUCLEOTIDE SEQUENCE [LARGE SCALE GENOMIC DNA]</scope>
    <source>
        <strain evidence="6">CRIB-18</strain>
    </source>
</reference>
<gene>
    <name evidence="5 6" type="primary">rpmB</name>
    <name evidence="6" type="ORF">CSEC_2237</name>
</gene>
<evidence type="ECO:0000256" key="2">
    <source>
        <dbReference type="ARBA" id="ARBA00022980"/>
    </source>
</evidence>
<dbReference type="Pfam" id="PF00830">
    <property type="entry name" value="Ribosomal_L28"/>
    <property type="match status" value="1"/>
</dbReference>
<evidence type="ECO:0000256" key="1">
    <source>
        <dbReference type="ARBA" id="ARBA00008760"/>
    </source>
</evidence>
<comment type="similarity">
    <text evidence="1 5">Belongs to the bacterial ribosomal protein bL28 family.</text>
</comment>
<dbReference type="Proteomes" id="UP000031552">
    <property type="component" value="Unassembled WGS sequence"/>
</dbReference>
<evidence type="ECO:0000256" key="5">
    <source>
        <dbReference type="HAMAP-Rule" id="MF_00373"/>
    </source>
</evidence>
<dbReference type="eggNOG" id="COG0227">
    <property type="taxonomic scope" value="Bacteria"/>
</dbReference>
<evidence type="ECO:0000256" key="3">
    <source>
        <dbReference type="ARBA" id="ARBA00023274"/>
    </source>
</evidence>
<evidence type="ECO:0000313" key="7">
    <source>
        <dbReference type="Proteomes" id="UP000031552"/>
    </source>
</evidence>
<protein>
    <recommendedName>
        <fullName evidence="4 5">Large ribosomal subunit protein bL28</fullName>
    </recommendedName>
</protein>
<dbReference type="GO" id="GO:1990904">
    <property type="term" value="C:ribonucleoprotein complex"/>
    <property type="evidence" value="ECO:0007669"/>
    <property type="project" value="UniProtKB-KW"/>
</dbReference>
<keyword evidence="7" id="KW-1185">Reference proteome</keyword>
<name>A0A090D387_9BACT</name>